<feature type="region of interest" description="Disordered" evidence="1">
    <location>
        <begin position="95"/>
        <end position="126"/>
    </location>
</feature>
<feature type="region of interest" description="Disordered" evidence="1">
    <location>
        <begin position="148"/>
        <end position="195"/>
    </location>
</feature>
<accession>A0ABR1JBA1</accession>
<protein>
    <submittedName>
        <fullName evidence="2">Uncharacterized protein</fullName>
    </submittedName>
</protein>
<evidence type="ECO:0000256" key="1">
    <source>
        <dbReference type="SAM" id="MobiDB-lite"/>
    </source>
</evidence>
<reference evidence="2 3" key="1">
    <citation type="submission" date="2024-01" db="EMBL/GenBank/DDBJ databases">
        <title>A draft genome for the cacao thread blight pathogen Marasmiellus scandens.</title>
        <authorList>
            <person name="Baruah I.K."/>
            <person name="Leung J."/>
            <person name="Bukari Y."/>
            <person name="Amoako-Attah I."/>
            <person name="Meinhardt L.W."/>
            <person name="Bailey B.A."/>
            <person name="Cohen S.P."/>
        </authorList>
    </citation>
    <scope>NUCLEOTIDE SEQUENCE [LARGE SCALE GENOMIC DNA]</scope>
    <source>
        <strain evidence="2 3">GH-19</strain>
    </source>
</reference>
<feature type="region of interest" description="Disordered" evidence="1">
    <location>
        <begin position="46"/>
        <end position="65"/>
    </location>
</feature>
<proteinExistence type="predicted"/>
<evidence type="ECO:0000313" key="3">
    <source>
        <dbReference type="Proteomes" id="UP001498398"/>
    </source>
</evidence>
<name>A0ABR1JBA1_9AGAR</name>
<keyword evidence="3" id="KW-1185">Reference proteome</keyword>
<dbReference type="EMBL" id="JBANRG010000026">
    <property type="protein sequence ID" value="KAK7453468.1"/>
    <property type="molecule type" value="Genomic_DNA"/>
</dbReference>
<gene>
    <name evidence="2" type="ORF">VKT23_011741</name>
</gene>
<dbReference type="Proteomes" id="UP001498398">
    <property type="component" value="Unassembled WGS sequence"/>
</dbReference>
<feature type="compositionally biased region" description="Polar residues" evidence="1">
    <location>
        <begin position="162"/>
        <end position="171"/>
    </location>
</feature>
<sequence length="195" mass="21463">MALVLLCFFRRRRRNQARHLNFDTFSPRSFSEKDIEADSTRPFARSNLTSLSTDPISRQSQLTNSEKLHSGRFSDLFASTDTIKRTATFRQAGDISGASSETLRRLSTERPPSSIAPSVISTGSERDARLMRAKSTSSFSTLASVAEDPFADPPELGRGGSVKSNRSSVATVKNPFADPVVEVEEPKTPTQAHIR</sequence>
<evidence type="ECO:0000313" key="2">
    <source>
        <dbReference type="EMBL" id="KAK7453468.1"/>
    </source>
</evidence>
<comment type="caution">
    <text evidence="2">The sequence shown here is derived from an EMBL/GenBank/DDBJ whole genome shotgun (WGS) entry which is preliminary data.</text>
</comment>
<organism evidence="2 3">
    <name type="scientific">Marasmiellus scandens</name>
    <dbReference type="NCBI Taxonomy" id="2682957"/>
    <lineage>
        <taxon>Eukaryota</taxon>
        <taxon>Fungi</taxon>
        <taxon>Dikarya</taxon>
        <taxon>Basidiomycota</taxon>
        <taxon>Agaricomycotina</taxon>
        <taxon>Agaricomycetes</taxon>
        <taxon>Agaricomycetidae</taxon>
        <taxon>Agaricales</taxon>
        <taxon>Marasmiineae</taxon>
        <taxon>Omphalotaceae</taxon>
        <taxon>Marasmiellus</taxon>
    </lineage>
</organism>